<reference evidence="1 2" key="1">
    <citation type="submission" date="2022-07" db="EMBL/GenBank/DDBJ databases">
        <title>Novel species in genus cellulomonas.</title>
        <authorList>
            <person name="Ye L."/>
        </authorList>
    </citation>
    <scope>NUCLEOTIDE SEQUENCE [LARGE SCALE GENOMIC DNA]</scope>
    <source>
        <strain evidence="2">zg-Y338</strain>
    </source>
</reference>
<keyword evidence="2" id="KW-1185">Reference proteome</keyword>
<dbReference type="Gene3D" id="3.40.830.10">
    <property type="entry name" value="LigB-like"/>
    <property type="match status" value="1"/>
</dbReference>
<name>A0ABY5KY26_9CELL</name>
<evidence type="ECO:0000313" key="2">
    <source>
        <dbReference type="Proteomes" id="UP001316189"/>
    </source>
</evidence>
<sequence>MLAAAALVPETALLVPGAAGRAEVLGEVREAALAAVAQVLAQAPDVVVAVAPGPLDRLLGDQARPSLRAAGIPDEALGWQPSSSHGDDAVVAGPGASVAMLLLAAAGWQGRTEVVEVGQPVPDQADAPSTAACPGQLRALGGRLAQSPPPGARVGLVVAGSLSARHGPDAPLAEDPEAAIVDAALLDAIADAGPEARALLAAASPEAAQRLAISLWGPMQVLLGAVAADARISSEVLASGAPLGAEHVVATWLPAGEALR</sequence>
<accession>A0ABY5KY26</accession>
<protein>
    <recommendedName>
        <fullName evidence="3">Extradiol ring-cleavage dioxygenase class III enzyme subunit B domain-containing protein</fullName>
    </recommendedName>
</protein>
<organism evidence="1 2">
    <name type="scientific">Cellulomonas chengniuliangii</name>
    <dbReference type="NCBI Taxonomy" id="2968084"/>
    <lineage>
        <taxon>Bacteria</taxon>
        <taxon>Bacillati</taxon>
        <taxon>Actinomycetota</taxon>
        <taxon>Actinomycetes</taxon>
        <taxon>Micrococcales</taxon>
        <taxon>Cellulomonadaceae</taxon>
        <taxon>Cellulomonas</taxon>
    </lineage>
</organism>
<proteinExistence type="predicted"/>
<dbReference type="Proteomes" id="UP001316189">
    <property type="component" value="Chromosome"/>
</dbReference>
<dbReference type="EMBL" id="CP101988">
    <property type="protein sequence ID" value="UUI74152.1"/>
    <property type="molecule type" value="Genomic_DNA"/>
</dbReference>
<evidence type="ECO:0008006" key="3">
    <source>
        <dbReference type="Google" id="ProtNLM"/>
    </source>
</evidence>
<evidence type="ECO:0000313" key="1">
    <source>
        <dbReference type="EMBL" id="UUI74152.1"/>
    </source>
</evidence>
<gene>
    <name evidence="1" type="ORF">NP064_09970</name>
</gene>
<dbReference type="RefSeq" id="WP_227569816.1">
    <property type="nucleotide sequence ID" value="NZ_CP101988.1"/>
</dbReference>